<feature type="domain" description="Cation efflux protein transmembrane" evidence="9">
    <location>
        <begin position="3"/>
        <end position="179"/>
    </location>
</feature>
<feature type="transmembrane region" description="Helical" evidence="8">
    <location>
        <begin position="63"/>
        <end position="82"/>
    </location>
</feature>
<feature type="transmembrane region" description="Helical" evidence="8">
    <location>
        <begin position="154"/>
        <end position="171"/>
    </location>
</feature>
<keyword evidence="5 8" id="KW-1133">Transmembrane helix</keyword>
<dbReference type="GO" id="GO:0005794">
    <property type="term" value="C:Golgi apparatus"/>
    <property type="evidence" value="ECO:0007669"/>
    <property type="project" value="TreeGrafter"/>
</dbReference>
<dbReference type="NCBIfam" id="TIGR01297">
    <property type="entry name" value="CDF"/>
    <property type="match status" value="1"/>
</dbReference>
<comment type="caution">
    <text evidence="10">The sequence shown here is derived from an EMBL/GenBank/DDBJ whole genome shotgun (WGS) entry which is preliminary data.</text>
</comment>
<dbReference type="GO" id="GO:0031410">
    <property type="term" value="C:cytoplasmic vesicle"/>
    <property type="evidence" value="ECO:0007669"/>
    <property type="project" value="TreeGrafter"/>
</dbReference>
<evidence type="ECO:0000256" key="2">
    <source>
        <dbReference type="ARBA" id="ARBA00008873"/>
    </source>
</evidence>
<proteinExistence type="inferred from homology"/>
<keyword evidence="6" id="KW-0406">Ion transport</keyword>
<dbReference type="Proteomes" id="UP000789739">
    <property type="component" value="Unassembled WGS sequence"/>
</dbReference>
<gene>
    <name evidence="10" type="ORF">PBRASI_LOCUS6691</name>
</gene>
<dbReference type="GO" id="GO:0006882">
    <property type="term" value="P:intracellular zinc ion homeostasis"/>
    <property type="evidence" value="ECO:0007669"/>
    <property type="project" value="InterPro"/>
</dbReference>
<dbReference type="GO" id="GO:1904257">
    <property type="term" value="P:zinc ion import into Golgi lumen"/>
    <property type="evidence" value="ECO:0007669"/>
    <property type="project" value="TreeGrafter"/>
</dbReference>
<dbReference type="Pfam" id="PF01545">
    <property type="entry name" value="Cation_efflux"/>
    <property type="match status" value="1"/>
</dbReference>
<feature type="transmembrane region" description="Helical" evidence="8">
    <location>
        <begin position="26"/>
        <end position="43"/>
    </location>
</feature>
<dbReference type="InterPro" id="IPR058533">
    <property type="entry name" value="Cation_efflux_TM"/>
</dbReference>
<keyword evidence="4 8" id="KW-0812">Transmembrane</keyword>
<dbReference type="Gene3D" id="1.20.1510.10">
    <property type="entry name" value="Cation efflux protein transmembrane domain"/>
    <property type="match status" value="1"/>
</dbReference>
<dbReference type="GO" id="GO:0005385">
    <property type="term" value="F:zinc ion transmembrane transporter activity"/>
    <property type="evidence" value="ECO:0007669"/>
    <property type="project" value="InterPro"/>
</dbReference>
<dbReference type="FunFam" id="1.20.1510.10:FF:000014">
    <property type="entry name" value="Cation efflux protein/ zinc transporter"/>
    <property type="match status" value="1"/>
</dbReference>
<dbReference type="PANTHER" id="PTHR45755:SF4">
    <property type="entry name" value="ZINC TRANSPORTER 7"/>
    <property type="match status" value="1"/>
</dbReference>
<comment type="subcellular location">
    <subcellularLocation>
        <location evidence="1">Membrane</location>
        <topology evidence="1">Multi-pass membrane protein</topology>
    </subcellularLocation>
</comment>
<name>A0A9N9BVD1_9GLOM</name>
<dbReference type="InterPro" id="IPR002524">
    <property type="entry name" value="Cation_efflux"/>
</dbReference>
<keyword evidence="3" id="KW-0813">Transport</keyword>
<evidence type="ECO:0000256" key="1">
    <source>
        <dbReference type="ARBA" id="ARBA00004141"/>
    </source>
</evidence>
<dbReference type="SUPFAM" id="SSF161111">
    <property type="entry name" value="Cation efflux protein transmembrane domain-like"/>
    <property type="match status" value="1"/>
</dbReference>
<dbReference type="OrthoDB" id="78669at2759"/>
<dbReference type="AlphaFoldDB" id="A0A9N9BVD1"/>
<sequence>MSYMFVQMIYGISTNSLGLISDSIHMFFDCMALGVGLFAAIMSKWPANNKFTYGYERVETLSGFINGIFLVLISVFILFEAIQRLFNPPEMNTDRLLLEHWHEHHQHPHQHEHGDNANLEGIYLHVLADALGSIGVIVSTILIEHFGWTGFDPIASIFIAGLIFMSVIPLLRHSTGVLMLIISDDMIGNIDIALQEVLHVSGVTSYSLAKFWPSDGECFAGNVHVQATADADTQDIASEVTRILKSHINGLNDLAVQIEKANGFESCFCVVISDMVGGIEFDRVKAN</sequence>
<evidence type="ECO:0000256" key="8">
    <source>
        <dbReference type="SAM" id="Phobius"/>
    </source>
</evidence>
<evidence type="ECO:0000256" key="3">
    <source>
        <dbReference type="ARBA" id="ARBA00022448"/>
    </source>
</evidence>
<evidence type="ECO:0000256" key="5">
    <source>
        <dbReference type="ARBA" id="ARBA00022989"/>
    </source>
</evidence>
<evidence type="ECO:0000256" key="6">
    <source>
        <dbReference type="ARBA" id="ARBA00023065"/>
    </source>
</evidence>
<accession>A0A9N9BVD1</accession>
<comment type="similarity">
    <text evidence="2">Belongs to the cation diffusion facilitator (CDF) transporter (TC 2.A.4) family. SLC30A subfamily.</text>
</comment>
<dbReference type="InterPro" id="IPR045316">
    <property type="entry name" value="Msc2-like"/>
</dbReference>
<keyword evidence="11" id="KW-1185">Reference proteome</keyword>
<keyword evidence="7 8" id="KW-0472">Membrane</keyword>
<dbReference type="InterPro" id="IPR027469">
    <property type="entry name" value="Cation_efflux_TMD_sf"/>
</dbReference>
<evidence type="ECO:0000256" key="7">
    <source>
        <dbReference type="ARBA" id="ARBA00023136"/>
    </source>
</evidence>
<protein>
    <submittedName>
        <fullName evidence="10">11459_t:CDS:1</fullName>
    </submittedName>
</protein>
<evidence type="ECO:0000259" key="9">
    <source>
        <dbReference type="Pfam" id="PF01545"/>
    </source>
</evidence>
<organism evidence="10 11">
    <name type="scientific">Paraglomus brasilianum</name>
    <dbReference type="NCBI Taxonomy" id="144538"/>
    <lineage>
        <taxon>Eukaryota</taxon>
        <taxon>Fungi</taxon>
        <taxon>Fungi incertae sedis</taxon>
        <taxon>Mucoromycota</taxon>
        <taxon>Glomeromycotina</taxon>
        <taxon>Glomeromycetes</taxon>
        <taxon>Paraglomerales</taxon>
        <taxon>Paraglomeraceae</taxon>
        <taxon>Paraglomus</taxon>
    </lineage>
</organism>
<evidence type="ECO:0000313" key="11">
    <source>
        <dbReference type="Proteomes" id="UP000789739"/>
    </source>
</evidence>
<feature type="transmembrane region" description="Helical" evidence="8">
    <location>
        <begin position="122"/>
        <end position="142"/>
    </location>
</feature>
<evidence type="ECO:0000256" key="4">
    <source>
        <dbReference type="ARBA" id="ARBA00022692"/>
    </source>
</evidence>
<dbReference type="PANTHER" id="PTHR45755">
    <property type="match status" value="1"/>
</dbReference>
<dbReference type="EMBL" id="CAJVPI010000920">
    <property type="protein sequence ID" value="CAG8582413.1"/>
    <property type="molecule type" value="Genomic_DNA"/>
</dbReference>
<dbReference type="GO" id="GO:0016020">
    <property type="term" value="C:membrane"/>
    <property type="evidence" value="ECO:0007669"/>
    <property type="project" value="UniProtKB-SubCell"/>
</dbReference>
<reference evidence="10" key="1">
    <citation type="submission" date="2021-06" db="EMBL/GenBank/DDBJ databases">
        <authorList>
            <person name="Kallberg Y."/>
            <person name="Tangrot J."/>
            <person name="Rosling A."/>
        </authorList>
    </citation>
    <scope>NUCLEOTIDE SEQUENCE</scope>
    <source>
        <strain evidence="10">BR232B</strain>
    </source>
</reference>
<evidence type="ECO:0000313" key="10">
    <source>
        <dbReference type="EMBL" id="CAG8582413.1"/>
    </source>
</evidence>